<accession>A0A0A2A2V5</accession>
<dbReference type="EMBL" id="JNAM01000014">
    <property type="protein sequence ID" value="KGF96217.1"/>
    <property type="molecule type" value="Genomic_DNA"/>
</dbReference>
<dbReference type="PANTHER" id="PTHR30189">
    <property type="entry name" value="LPS-ASSEMBLY PROTEIN"/>
    <property type="match status" value="1"/>
</dbReference>
<protein>
    <submittedName>
        <fullName evidence="1">Repeats containing protein</fullName>
    </submittedName>
</protein>
<organism evidence="1 2">
    <name type="scientific">Prochlorococcus marinus str. MIT 9302</name>
    <dbReference type="NCBI Taxonomy" id="74545"/>
    <lineage>
        <taxon>Bacteria</taxon>
        <taxon>Bacillati</taxon>
        <taxon>Cyanobacteriota</taxon>
        <taxon>Cyanophyceae</taxon>
        <taxon>Synechococcales</taxon>
        <taxon>Prochlorococcaceae</taxon>
        <taxon>Prochlorococcus</taxon>
    </lineage>
</organism>
<dbReference type="Proteomes" id="UP000030445">
    <property type="component" value="Unassembled WGS sequence"/>
</dbReference>
<proteinExistence type="predicted"/>
<sequence length="651" mass="74406">MILISGISNKVIFIFLLFINFIQPSKSADFEEIISSENNLDSKLSSLKISNIKYSQNLLNQSESLLAVISEKENEIVIQSDKQSEINDVIYAEGNVYVSYRGKLLKADNLTYDKLNKEISAKGNILLIFGDQIFKVSQLEYSFISKKGYLLDVQGYINSNTLMEDLSSNFSLSDSNKIEGLLKLEKNEVLNTPDKVNNWIFSTQRITIDGKKWKSNKAIFSNDILQSKQVKLEINSLEAYSLKEELRFRSSLNYLVLDENVSIPFWFGSRAFNKSAQNDLKSSWSIGYDKLDKDGLFIGRKLNSFNLSDDFIINLEPQFLIQRSINGKTKSFVKKGDLITGEKVERDAEFADYFGVKSEIKGKVNNWDLEIVNQINSFDTNKFSDALRFKSILNKEINFLNAKWDKSFYGVYRDRVWNGSLGETEIYAGYGSKLEKKHTWEVKGINKTEVLSLGLAHLKGEALFSKNLVDSPKGNLFYSLDQNIPISVDKPKSKMIDSSYEYIYEPIKKGLSLNTRLAASYSLYDDGKHQEYIGFGFGPELILGNFKTKTFDYTRISIFPYFKLKNGDSIFKFDQISDKFTLDIGFDQQLFGPIMLKSSGTINLDSDSNDYGEFINSKISLNWKKRSYEFGIFYQPHNQAGGILFNLFGFK</sequence>
<evidence type="ECO:0000313" key="2">
    <source>
        <dbReference type="Proteomes" id="UP000030445"/>
    </source>
</evidence>
<reference evidence="2" key="1">
    <citation type="journal article" date="2014" name="Sci. Data">
        <title>Genomes of diverse isolates of the marine cyanobacterium Prochlorococcus.</title>
        <authorList>
            <person name="Biller S."/>
            <person name="Berube P."/>
            <person name="Thompson J."/>
            <person name="Kelly L."/>
            <person name="Roggensack S."/>
            <person name="Awad L."/>
            <person name="Roache-Johnson K."/>
            <person name="Ding H."/>
            <person name="Giovannoni S.J."/>
            <person name="Moore L.R."/>
            <person name="Chisholm S.W."/>
        </authorList>
    </citation>
    <scope>NUCLEOTIDE SEQUENCE [LARGE SCALE GENOMIC DNA]</scope>
    <source>
        <strain evidence="2">MIT 9302</strain>
    </source>
</reference>
<dbReference type="InterPro" id="IPR022244">
    <property type="entry name" value="DUF3769"/>
</dbReference>
<dbReference type="eggNOG" id="COG1452">
    <property type="taxonomic scope" value="Bacteria"/>
</dbReference>
<comment type="caution">
    <text evidence="1">The sequence shown here is derived from an EMBL/GenBank/DDBJ whole genome shotgun (WGS) entry which is preliminary data.</text>
</comment>
<evidence type="ECO:0000313" key="1">
    <source>
        <dbReference type="EMBL" id="KGF96217.1"/>
    </source>
</evidence>
<name>A0A0A2A2V5_PROMR</name>
<dbReference type="PANTHER" id="PTHR30189:SF1">
    <property type="entry name" value="LPS-ASSEMBLY PROTEIN LPTD"/>
    <property type="match status" value="1"/>
</dbReference>
<dbReference type="STRING" id="74545.EU96_1961"/>
<gene>
    <name evidence="1" type="ORF">EU96_1961</name>
</gene>
<dbReference type="Pfam" id="PF12600">
    <property type="entry name" value="DUF3769"/>
    <property type="match status" value="1"/>
</dbReference>
<dbReference type="InterPro" id="IPR050218">
    <property type="entry name" value="LptD"/>
</dbReference>
<dbReference type="GO" id="GO:1990351">
    <property type="term" value="C:transporter complex"/>
    <property type="evidence" value="ECO:0007669"/>
    <property type="project" value="TreeGrafter"/>
</dbReference>
<dbReference type="AlphaFoldDB" id="A0A0A2A2V5"/>
<dbReference type="GO" id="GO:0009279">
    <property type="term" value="C:cell outer membrane"/>
    <property type="evidence" value="ECO:0007669"/>
    <property type="project" value="TreeGrafter"/>
</dbReference>